<gene>
    <name evidence="15" type="ORF">TSOC_010235</name>
</gene>
<evidence type="ECO:0000256" key="13">
    <source>
        <dbReference type="SAM" id="Phobius"/>
    </source>
</evidence>
<keyword evidence="4" id="KW-0444">Lipid biosynthesis</keyword>
<evidence type="ECO:0000256" key="4">
    <source>
        <dbReference type="ARBA" id="ARBA00022516"/>
    </source>
</evidence>
<keyword evidence="8" id="KW-0560">Oxidoreductase</keyword>
<dbReference type="EMBL" id="PGGS01000471">
    <property type="protein sequence ID" value="PNH03724.1"/>
    <property type="molecule type" value="Genomic_DNA"/>
</dbReference>
<feature type="domain" description="Fatty acid desaturase" evidence="14">
    <location>
        <begin position="95"/>
        <end position="242"/>
    </location>
</feature>
<keyword evidence="11 13" id="KW-0472">Membrane</keyword>
<organism evidence="15 16">
    <name type="scientific">Tetrabaena socialis</name>
    <dbReference type="NCBI Taxonomy" id="47790"/>
    <lineage>
        <taxon>Eukaryota</taxon>
        <taxon>Viridiplantae</taxon>
        <taxon>Chlorophyta</taxon>
        <taxon>core chlorophytes</taxon>
        <taxon>Chlorophyceae</taxon>
        <taxon>CS clade</taxon>
        <taxon>Chlamydomonadales</taxon>
        <taxon>Tetrabaenaceae</taxon>
        <taxon>Tetrabaena</taxon>
    </lineage>
</organism>
<evidence type="ECO:0000256" key="2">
    <source>
        <dbReference type="ARBA" id="ARBA00005189"/>
    </source>
</evidence>
<evidence type="ECO:0000256" key="1">
    <source>
        <dbReference type="ARBA" id="ARBA00004141"/>
    </source>
</evidence>
<dbReference type="InterPro" id="IPR005804">
    <property type="entry name" value="FA_desaturase_dom"/>
</dbReference>
<keyword evidence="10" id="KW-0443">Lipid metabolism</keyword>
<keyword evidence="9" id="KW-0408">Iron</keyword>
<dbReference type="GO" id="GO:0006633">
    <property type="term" value="P:fatty acid biosynthetic process"/>
    <property type="evidence" value="ECO:0007669"/>
    <property type="project" value="UniProtKB-KW"/>
</dbReference>
<dbReference type="InterPro" id="IPR015876">
    <property type="entry name" value="Acyl-CoA_DS"/>
</dbReference>
<dbReference type="Proteomes" id="UP000236333">
    <property type="component" value="Unassembled WGS sequence"/>
</dbReference>
<evidence type="ECO:0000256" key="6">
    <source>
        <dbReference type="ARBA" id="ARBA00022832"/>
    </source>
</evidence>
<keyword evidence="5 13" id="KW-0812">Transmembrane</keyword>
<dbReference type="AlphaFoldDB" id="A0A2J7ZTY2"/>
<evidence type="ECO:0000256" key="5">
    <source>
        <dbReference type="ARBA" id="ARBA00022692"/>
    </source>
</evidence>
<accession>A0A2J7ZTY2</accession>
<evidence type="ECO:0000256" key="8">
    <source>
        <dbReference type="ARBA" id="ARBA00023002"/>
    </source>
</evidence>
<feature type="transmembrane region" description="Helical" evidence="13">
    <location>
        <begin position="92"/>
        <end position="114"/>
    </location>
</feature>
<evidence type="ECO:0000256" key="7">
    <source>
        <dbReference type="ARBA" id="ARBA00022989"/>
    </source>
</evidence>
<feature type="transmembrane region" description="Helical" evidence="13">
    <location>
        <begin position="126"/>
        <end position="145"/>
    </location>
</feature>
<evidence type="ECO:0000259" key="14">
    <source>
        <dbReference type="Pfam" id="PF00487"/>
    </source>
</evidence>
<dbReference type="Pfam" id="PF00487">
    <property type="entry name" value="FA_desaturase"/>
    <property type="match status" value="1"/>
</dbReference>
<evidence type="ECO:0000256" key="12">
    <source>
        <dbReference type="ARBA" id="ARBA00023160"/>
    </source>
</evidence>
<feature type="transmembrane region" description="Helical" evidence="13">
    <location>
        <begin position="201"/>
        <end position="221"/>
    </location>
</feature>
<evidence type="ECO:0000313" key="16">
    <source>
        <dbReference type="Proteomes" id="UP000236333"/>
    </source>
</evidence>
<dbReference type="PANTHER" id="PTHR11351:SF31">
    <property type="entry name" value="DESATURASE 1, ISOFORM A-RELATED"/>
    <property type="match status" value="1"/>
</dbReference>
<evidence type="ECO:0000256" key="3">
    <source>
        <dbReference type="ARBA" id="ARBA00009295"/>
    </source>
</evidence>
<comment type="subcellular location">
    <subcellularLocation>
        <location evidence="1">Membrane</location>
        <topology evidence="1">Multi-pass membrane protein</topology>
    </subcellularLocation>
</comment>
<evidence type="ECO:0000313" key="15">
    <source>
        <dbReference type="EMBL" id="PNH03724.1"/>
    </source>
</evidence>
<keyword evidence="6" id="KW-0276">Fatty acid metabolism</keyword>
<keyword evidence="7 13" id="KW-1133">Transmembrane helix</keyword>
<protein>
    <submittedName>
        <fullName evidence="15">Acyl-CoA Delta(11) desaturase</fullName>
    </submittedName>
</protein>
<sequence length="308" mass="34156">LPHATGSPPRPPTRAELRRAALQANPSASPSKAAAAAAAELAASSIPAALKTDTPFFARVLGGAPHHIINIASFTLPFILPWLGGAPSRLQLALTVPIALLLIGVPMSVCLHRFFSHGAFQTSRPFQFLLGVVACMAYQNGPIWWASKHNRHHRYCDTAADPHSWLETGFWYSWVGWTLGRKEIPVDTTFVPMQFRKAPELWLLDSFWCVPVLAANLLVWHLAGYEAMIYCLYIPMMLCRLITLGFNVGFHPMHKRAKEEDAKCKSTDITRGFAGTLAQCASHRPGFDLPWHLTIRWWAAVGLVWNCA</sequence>
<name>A0A2J7ZTY2_9CHLO</name>
<keyword evidence="16" id="KW-1185">Reference proteome</keyword>
<feature type="non-terminal residue" evidence="15">
    <location>
        <position position="308"/>
    </location>
</feature>
<evidence type="ECO:0000256" key="9">
    <source>
        <dbReference type="ARBA" id="ARBA00023004"/>
    </source>
</evidence>
<dbReference type="PANTHER" id="PTHR11351">
    <property type="entry name" value="ACYL-COA DESATURASE"/>
    <property type="match status" value="1"/>
</dbReference>
<evidence type="ECO:0000256" key="11">
    <source>
        <dbReference type="ARBA" id="ARBA00023136"/>
    </source>
</evidence>
<dbReference type="GO" id="GO:0016717">
    <property type="term" value="F:oxidoreductase activity, acting on paired donors, with oxidation of a pair of donors resulting in the reduction of molecular oxygen to two molecules of water"/>
    <property type="evidence" value="ECO:0007669"/>
    <property type="project" value="InterPro"/>
</dbReference>
<comment type="similarity">
    <text evidence="3">Belongs to the fatty acid desaturase type 1 family.</text>
</comment>
<proteinExistence type="inferred from homology"/>
<keyword evidence="12" id="KW-0275">Fatty acid biosynthesis</keyword>
<feature type="transmembrane region" description="Helical" evidence="13">
    <location>
        <begin position="227"/>
        <end position="250"/>
    </location>
</feature>
<evidence type="ECO:0000256" key="10">
    <source>
        <dbReference type="ARBA" id="ARBA00023098"/>
    </source>
</evidence>
<comment type="pathway">
    <text evidence="2">Lipid metabolism.</text>
</comment>
<feature type="non-terminal residue" evidence="15">
    <location>
        <position position="1"/>
    </location>
</feature>
<feature type="transmembrane region" description="Helical" evidence="13">
    <location>
        <begin position="67"/>
        <end position="85"/>
    </location>
</feature>
<reference evidence="15 16" key="1">
    <citation type="journal article" date="2017" name="Mol. Biol. Evol.">
        <title>The 4-celled Tetrabaena socialis nuclear genome reveals the essential components for genetic control of cell number at the origin of multicellularity in the volvocine lineage.</title>
        <authorList>
            <person name="Featherston J."/>
            <person name="Arakaki Y."/>
            <person name="Hanschen E.R."/>
            <person name="Ferris P.J."/>
            <person name="Michod R.E."/>
            <person name="Olson B.J.S.C."/>
            <person name="Nozaki H."/>
            <person name="Durand P.M."/>
        </authorList>
    </citation>
    <scope>NUCLEOTIDE SEQUENCE [LARGE SCALE GENOMIC DNA]</scope>
    <source>
        <strain evidence="15 16">NIES-571</strain>
    </source>
</reference>
<dbReference type="GO" id="GO:0016020">
    <property type="term" value="C:membrane"/>
    <property type="evidence" value="ECO:0007669"/>
    <property type="project" value="UniProtKB-SubCell"/>
</dbReference>
<comment type="caution">
    <text evidence="15">The sequence shown here is derived from an EMBL/GenBank/DDBJ whole genome shotgun (WGS) entry which is preliminary data.</text>
</comment>
<dbReference type="OrthoDB" id="410347at2759"/>